<comment type="caution">
    <text evidence="1">The sequence shown here is derived from an EMBL/GenBank/DDBJ whole genome shotgun (WGS) entry which is preliminary data.</text>
</comment>
<evidence type="ECO:0000313" key="1">
    <source>
        <dbReference type="EMBL" id="EQD80854.1"/>
    </source>
</evidence>
<dbReference type="EMBL" id="AUZX01000336">
    <property type="protein sequence ID" value="EQD80854.1"/>
    <property type="molecule type" value="Genomic_DNA"/>
</dbReference>
<accession>T1DHP4</accession>
<organism evidence="1">
    <name type="scientific">mine drainage metagenome</name>
    <dbReference type="NCBI Taxonomy" id="410659"/>
    <lineage>
        <taxon>unclassified sequences</taxon>
        <taxon>metagenomes</taxon>
        <taxon>ecological metagenomes</taxon>
    </lineage>
</organism>
<protein>
    <submittedName>
        <fullName evidence="1">Uncharacterized protein</fullName>
    </submittedName>
</protein>
<name>T1DHP4_9ZZZZ</name>
<feature type="non-terminal residue" evidence="1">
    <location>
        <position position="61"/>
    </location>
</feature>
<gene>
    <name evidence="1" type="ORF">B1A_00445</name>
</gene>
<dbReference type="AlphaFoldDB" id="T1DHP4"/>
<proteinExistence type="predicted"/>
<reference evidence="1" key="1">
    <citation type="submission" date="2013-08" db="EMBL/GenBank/DDBJ databases">
        <authorList>
            <person name="Mendez C."/>
            <person name="Richter M."/>
            <person name="Ferrer M."/>
            <person name="Sanchez J."/>
        </authorList>
    </citation>
    <scope>NUCLEOTIDE SEQUENCE</scope>
</reference>
<sequence length="61" mass="6753">MIPGSYIQAWGVKAPWPDARQIEQDLIICRALCDLFNAPTLKDKIAFRGGTAINNCCSSNR</sequence>
<reference evidence="1" key="2">
    <citation type="journal article" date="2014" name="ISME J.">
        <title>Microbial stratification in low pH oxic and suboxic macroscopic growths along an acid mine drainage.</title>
        <authorList>
            <person name="Mendez-Garcia C."/>
            <person name="Mesa V."/>
            <person name="Sprenger R.R."/>
            <person name="Richter M."/>
            <person name="Diez M.S."/>
            <person name="Solano J."/>
            <person name="Bargiela R."/>
            <person name="Golyshina O.V."/>
            <person name="Manteca A."/>
            <person name="Ramos J.L."/>
            <person name="Gallego J.R."/>
            <person name="Llorente I."/>
            <person name="Martins Dos Santos V.A."/>
            <person name="Jensen O.N."/>
            <person name="Pelaez A.I."/>
            <person name="Sanchez J."/>
            <person name="Ferrer M."/>
        </authorList>
    </citation>
    <scope>NUCLEOTIDE SEQUENCE</scope>
</reference>